<dbReference type="Gene3D" id="3.40.50.1820">
    <property type="entry name" value="alpha/beta hydrolase"/>
    <property type="match status" value="1"/>
</dbReference>
<reference evidence="3" key="1">
    <citation type="submission" date="2023-06" db="EMBL/GenBank/DDBJ databases">
        <title>Genomic of Parafulvivirga corallium.</title>
        <authorList>
            <person name="Wang G."/>
        </authorList>
    </citation>
    <scope>NUCLEOTIDE SEQUENCE</scope>
    <source>
        <strain evidence="3">BMA10</strain>
    </source>
</reference>
<feature type="domain" description="Peptidase S9 prolyl oligopeptidase catalytic" evidence="2">
    <location>
        <begin position="378"/>
        <end position="551"/>
    </location>
</feature>
<gene>
    <name evidence="3" type="ORF">QQ008_11390</name>
</gene>
<protein>
    <submittedName>
        <fullName evidence="3">Prolyl oligopeptidase family serine peptidase</fullName>
    </submittedName>
</protein>
<keyword evidence="4" id="KW-1185">Reference proteome</keyword>
<keyword evidence="1" id="KW-0732">Signal</keyword>
<evidence type="ECO:0000313" key="3">
    <source>
        <dbReference type="EMBL" id="MDN5201975.1"/>
    </source>
</evidence>
<dbReference type="InterPro" id="IPR050955">
    <property type="entry name" value="Plant_Biomass_Hydrol_Est"/>
</dbReference>
<dbReference type="SUPFAM" id="SSF53474">
    <property type="entry name" value="alpha/beta-Hydrolases"/>
    <property type="match status" value="1"/>
</dbReference>
<comment type="caution">
    <text evidence="3">The sequence shown here is derived from an EMBL/GenBank/DDBJ whole genome shotgun (WGS) entry which is preliminary data.</text>
</comment>
<dbReference type="PANTHER" id="PTHR43037">
    <property type="entry name" value="UNNAMED PRODUCT-RELATED"/>
    <property type="match status" value="1"/>
</dbReference>
<dbReference type="InterPro" id="IPR029058">
    <property type="entry name" value="AB_hydrolase_fold"/>
</dbReference>
<evidence type="ECO:0000313" key="4">
    <source>
        <dbReference type="Proteomes" id="UP001172082"/>
    </source>
</evidence>
<proteinExistence type="predicted"/>
<dbReference type="Pfam" id="PF00326">
    <property type="entry name" value="Peptidase_S9"/>
    <property type="match status" value="1"/>
</dbReference>
<name>A0ABT8KR49_9BACT</name>
<dbReference type="RefSeq" id="WP_346751999.1">
    <property type="nucleotide sequence ID" value="NZ_JAUJEA010000003.1"/>
</dbReference>
<organism evidence="3 4">
    <name type="scientific">Splendidivirga corallicola</name>
    <dbReference type="NCBI Taxonomy" id="3051826"/>
    <lineage>
        <taxon>Bacteria</taxon>
        <taxon>Pseudomonadati</taxon>
        <taxon>Bacteroidota</taxon>
        <taxon>Cytophagia</taxon>
        <taxon>Cytophagales</taxon>
        <taxon>Splendidivirgaceae</taxon>
        <taxon>Splendidivirga</taxon>
    </lineage>
</organism>
<dbReference type="Proteomes" id="UP001172082">
    <property type="component" value="Unassembled WGS sequence"/>
</dbReference>
<dbReference type="EMBL" id="JAUJEA010000003">
    <property type="protein sequence ID" value="MDN5201975.1"/>
    <property type="molecule type" value="Genomic_DNA"/>
</dbReference>
<dbReference type="PANTHER" id="PTHR43037:SF4">
    <property type="entry name" value="PEPTIDASE S9 PROLYL OLIGOPEPTIDASE CATALYTIC DOMAIN-CONTAINING PROTEIN"/>
    <property type="match status" value="1"/>
</dbReference>
<dbReference type="InterPro" id="IPR001375">
    <property type="entry name" value="Peptidase_S9_cat"/>
</dbReference>
<evidence type="ECO:0000256" key="1">
    <source>
        <dbReference type="ARBA" id="ARBA00022729"/>
    </source>
</evidence>
<evidence type="ECO:0000259" key="2">
    <source>
        <dbReference type="Pfam" id="PF00326"/>
    </source>
</evidence>
<accession>A0ABT8KR49</accession>
<sequence length="864" mass="97546">MQKLKSRIFKFYFLICLSVLSIPMIAQDKQGNIVEYFGKEKVEEINEGKVIHVFKEGLVLQVNRFALSTSSVPKDPVFAKALMNAKSGIVEGQVQGQDRSGNPLKWEKIKVGEKNEFNDGRLRSGYLYLEFESPTASTVLFEASGHTRLLINGLPHEGDHYDYGWTLIPVQLRKGKNEFVLQGGRFPRVRARLLQADKSIQLTKRDMTLPDLLLEENQPLWGAMRVINAGKSWFKGGGIICTIDGATSNTTVPAISPMNIRKVPFKVSIPESLSDQKKVKATVVLKNKKGQTLSTETIELNVKSKYKHHKRTFISDIDGSVQYYSIAPSSNKDIEKPALFFSVHGASVEAVNQANAYQQKEWGHLVAPTNRRPFGFAWEDWGRLDALEVLDHAENLLKTDPQHTYLTGHSMGGHGTWYLGATYPDRFAAIAPCAGYPDLLSYRQSFLKRLKNMSEEELKQFGMTKARVKRMLEAANVKKTDMEATIERAGNPSRTLKLKRNYLHYGVFILHGEKDNVVPTFLARDMRETLGKFHPDFTYYEYPDGTHWYGNISVDWPPIFNFFKDRSIKAPKDIDEIEFYTGSPGVSESSHFISILQQKVPFEISSFKFTKEGGISLSTENVQTLAIDLKQMAPARDTILIDKQEFILKGKNQTMYLTQADGQWKETNAPSLKEKGPHRNGGFKDAFRNNVVFVYATKGSKEENEWYYNKARFDAETFWYRGNGNIEIVRDVDFSPKAYPDQNVIIYGNKSNNAAWNLLLKQAPIQVSNNQLKMGSESLSGTQWGTYFTYPRQDSDSASIGVVAATGKQGMKAVYANHYLVNGTTFPDVMIFDDGILNEGTSGMKCAGFFGNDWSVDKGDFSWK</sequence>